<dbReference type="Proteomes" id="UP000006038">
    <property type="component" value="Chromosome 4"/>
</dbReference>
<reference evidence="1" key="2">
    <citation type="submission" date="2013-04" db="UniProtKB">
        <authorList>
            <consortium name="EnsemblPlants"/>
        </authorList>
    </citation>
    <scope>IDENTIFICATION</scope>
</reference>
<dbReference type="Gramene" id="OB04G20930.1">
    <property type="protein sequence ID" value="OB04G20930.1"/>
    <property type="gene ID" value="OB04G20930"/>
</dbReference>
<name>J3LY68_ORYBR</name>
<keyword evidence="2" id="KW-1185">Reference proteome</keyword>
<dbReference type="EnsemblPlants" id="OB04G20930.1">
    <property type="protein sequence ID" value="OB04G20930.1"/>
    <property type="gene ID" value="OB04G20930"/>
</dbReference>
<dbReference type="HOGENOM" id="CLU_3056648_0_0_1"/>
<proteinExistence type="predicted"/>
<accession>J3LY68</accession>
<sequence>RLSEKSMGEREEREKVNLVGSTSMRGVALSYVALAFSLESLLQRACIVDAFRLS</sequence>
<organism evidence="1">
    <name type="scientific">Oryza brachyantha</name>
    <name type="common">malo sina</name>
    <dbReference type="NCBI Taxonomy" id="4533"/>
    <lineage>
        <taxon>Eukaryota</taxon>
        <taxon>Viridiplantae</taxon>
        <taxon>Streptophyta</taxon>
        <taxon>Embryophyta</taxon>
        <taxon>Tracheophyta</taxon>
        <taxon>Spermatophyta</taxon>
        <taxon>Magnoliopsida</taxon>
        <taxon>Liliopsida</taxon>
        <taxon>Poales</taxon>
        <taxon>Poaceae</taxon>
        <taxon>BOP clade</taxon>
        <taxon>Oryzoideae</taxon>
        <taxon>Oryzeae</taxon>
        <taxon>Oryzinae</taxon>
        <taxon>Oryza</taxon>
    </lineage>
</organism>
<evidence type="ECO:0000313" key="1">
    <source>
        <dbReference type="EnsemblPlants" id="OB04G20930.1"/>
    </source>
</evidence>
<reference evidence="1" key="1">
    <citation type="journal article" date="2013" name="Nat. Commun.">
        <title>Whole-genome sequencing of Oryza brachyantha reveals mechanisms underlying Oryza genome evolution.</title>
        <authorList>
            <person name="Chen J."/>
            <person name="Huang Q."/>
            <person name="Gao D."/>
            <person name="Wang J."/>
            <person name="Lang Y."/>
            <person name="Liu T."/>
            <person name="Li B."/>
            <person name="Bai Z."/>
            <person name="Luis Goicoechea J."/>
            <person name="Liang C."/>
            <person name="Chen C."/>
            <person name="Zhang W."/>
            <person name="Sun S."/>
            <person name="Liao Y."/>
            <person name="Zhang X."/>
            <person name="Yang L."/>
            <person name="Song C."/>
            <person name="Wang M."/>
            <person name="Shi J."/>
            <person name="Liu G."/>
            <person name="Liu J."/>
            <person name="Zhou H."/>
            <person name="Zhou W."/>
            <person name="Yu Q."/>
            <person name="An N."/>
            <person name="Chen Y."/>
            <person name="Cai Q."/>
            <person name="Wang B."/>
            <person name="Liu B."/>
            <person name="Min J."/>
            <person name="Huang Y."/>
            <person name="Wu H."/>
            <person name="Li Z."/>
            <person name="Zhang Y."/>
            <person name="Yin Y."/>
            <person name="Song W."/>
            <person name="Jiang J."/>
            <person name="Jackson S.A."/>
            <person name="Wing R.A."/>
            <person name="Wang J."/>
            <person name="Chen M."/>
        </authorList>
    </citation>
    <scope>NUCLEOTIDE SEQUENCE [LARGE SCALE GENOMIC DNA]</scope>
    <source>
        <strain evidence="1">cv. IRGC 101232</strain>
    </source>
</reference>
<dbReference type="AlphaFoldDB" id="J3LY68"/>
<evidence type="ECO:0000313" key="2">
    <source>
        <dbReference type="Proteomes" id="UP000006038"/>
    </source>
</evidence>
<protein>
    <submittedName>
        <fullName evidence="1">Uncharacterized protein</fullName>
    </submittedName>
</protein>